<dbReference type="Proteomes" id="UP000305760">
    <property type="component" value="Unassembled WGS sequence"/>
</dbReference>
<feature type="signal peptide" evidence="1">
    <location>
        <begin position="1"/>
        <end position="23"/>
    </location>
</feature>
<sequence>MSKKIRSRRFAALALVACAPLQAADEAALPAGFEAYVTQAQAIVTAFEQGAAPAAQQPALTALAERAAELVPAFSARHPVCRDYLAAALPLRETWPTLSLARIERDYHHDAALPKIASAGDHGLCYQMKDLLVHPLTALRMLAEPEIDRAGIAHEITEVVAHGRALQALEAAR</sequence>
<accession>A0A5C4RXE9</accession>
<name>A0A5C4RXE9_9GAMM</name>
<dbReference type="OrthoDB" id="6310278at2"/>
<gene>
    <name evidence="2" type="ORF">E1B00_08040</name>
</gene>
<feature type="chain" id="PRO_5022825015" evidence="1">
    <location>
        <begin position="24"/>
        <end position="173"/>
    </location>
</feature>
<proteinExistence type="predicted"/>
<evidence type="ECO:0000313" key="3">
    <source>
        <dbReference type="Proteomes" id="UP000305760"/>
    </source>
</evidence>
<reference evidence="2 3" key="1">
    <citation type="submission" date="2019-03" db="EMBL/GenBank/DDBJ databases">
        <title>Arenimonas daejeonensis sp. nov., isolated from compost.</title>
        <authorList>
            <person name="Jeon C.O."/>
        </authorList>
    </citation>
    <scope>NUCLEOTIDE SEQUENCE [LARGE SCALE GENOMIC DNA]</scope>
    <source>
        <strain evidence="2 3">R29</strain>
    </source>
</reference>
<keyword evidence="1" id="KW-0732">Signal</keyword>
<dbReference type="RefSeq" id="WP_139447373.1">
    <property type="nucleotide sequence ID" value="NZ_SMDR01000001.1"/>
</dbReference>
<keyword evidence="3" id="KW-1185">Reference proteome</keyword>
<evidence type="ECO:0000313" key="2">
    <source>
        <dbReference type="EMBL" id="TNJ35685.1"/>
    </source>
</evidence>
<comment type="caution">
    <text evidence="2">The sequence shown here is derived from an EMBL/GenBank/DDBJ whole genome shotgun (WGS) entry which is preliminary data.</text>
</comment>
<organism evidence="2 3">
    <name type="scientific">Arenimonas terrae</name>
    <dbReference type="NCBI Taxonomy" id="2546226"/>
    <lineage>
        <taxon>Bacteria</taxon>
        <taxon>Pseudomonadati</taxon>
        <taxon>Pseudomonadota</taxon>
        <taxon>Gammaproteobacteria</taxon>
        <taxon>Lysobacterales</taxon>
        <taxon>Lysobacteraceae</taxon>
        <taxon>Arenimonas</taxon>
    </lineage>
</organism>
<evidence type="ECO:0000256" key="1">
    <source>
        <dbReference type="SAM" id="SignalP"/>
    </source>
</evidence>
<dbReference type="AlphaFoldDB" id="A0A5C4RXE9"/>
<protein>
    <submittedName>
        <fullName evidence="2">Uncharacterized protein</fullName>
    </submittedName>
</protein>
<dbReference type="EMBL" id="SMDR01000001">
    <property type="protein sequence ID" value="TNJ35685.1"/>
    <property type="molecule type" value="Genomic_DNA"/>
</dbReference>